<accession>A0A915DF85</accession>
<dbReference type="InterPro" id="IPR002995">
    <property type="entry name" value="Surf4"/>
</dbReference>
<evidence type="ECO:0000313" key="7">
    <source>
        <dbReference type="WBParaSite" id="jg1894"/>
    </source>
</evidence>
<name>A0A915DF85_9BILA</name>
<evidence type="ECO:0000313" key="6">
    <source>
        <dbReference type="Proteomes" id="UP000887574"/>
    </source>
</evidence>
<keyword evidence="6" id="KW-1185">Reference proteome</keyword>
<dbReference type="AlphaFoldDB" id="A0A915DF85"/>
<dbReference type="GO" id="GO:0016020">
    <property type="term" value="C:membrane"/>
    <property type="evidence" value="ECO:0007669"/>
    <property type="project" value="UniProtKB-SubCell"/>
</dbReference>
<evidence type="ECO:0000256" key="5">
    <source>
        <dbReference type="ARBA" id="ARBA00023136"/>
    </source>
</evidence>
<comment type="similarity">
    <text evidence="2">Belongs to the SURF4 family.</text>
</comment>
<proteinExistence type="inferred from homology"/>
<dbReference type="WBParaSite" id="jg1894">
    <property type="protein sequence ID" value="jg1894"/>
    <property type="gene ID" value="jg1894"/>
</dbReference>
<reference evidence="7" key="1">
    <citation type="submission" date="2022-11" db="UniProtKB">
        <authorList>
            <consortium name="WormBaseParasite"/>
        </authorList>
    </citation>
    <scope>IDENTIFICATION</scope>
</reference>
<protein>
    <submittedName>
        <fullName evidence="7">Uncharacterized protein</fullName>
    </submittedName>
</protein>
<evidence type="ECO:0000256" key="2">
    <source>
        <dbReference type="ARBA" id="ARBA00006945"/>
    </source>
</evidence>
<keyword evidence="5" id="KW-0472">Membrane</keyword>
<evidence type="ECO:0000256" key="4">
    <source>
        <dbReference type="ARBA" id="ARBA00022989"/>
    </source>
</evidence>
<dbReference type="Proteomes" id="UP000887574">
    <property type="component" value="Unplaced"/>
</dbReference>
<sequence>MNQFRVSCNQKQLLAKAEDYANDILRHSKNNLPHVARLFLVSTFIEDSIRMKTSDILCKNYGHAVGSSLLSS</sequence>
<dbReference type="Pfam" id="PF02077">
    <property type="entry name" value="SURF4"/>
    <property type="match status" value="1"/>
</dbReference>
<keyword evidence="3" id="KW-0812">Transmembrane</keyword>
<evidence type="ECO:0000256" key="1">
    <source>
        <dbReference type="ARBA" id="ARBA00004141"/>
    </source>
</evidence>
<evidence type="ECO:0000256" key="3">
    <source>
        <dbReference type="ARBA" id="ARBA00022692"/>
    </source>
</evidence>
<comment type="subcellular location">
    <subcellularLocation>
        <location evidence="1">Membrane</location>
        <topology evidence="1">Multi-pass membrane protein</topology>
    </subcellularLocation>
</comment>
<organism evidence="6 7">
    <name type="scientific">Ditylenchus dipsaci</name>
    <dbReference type="NCBI Taxonomy" id="166011"/>
    <lineage>
        <taxon>Eukaryota</taxon>
        <taxon>Metazoa</taxon>
        <taxon>Ecdysozoa</taxon>
        <taxon>Nematoda</taxon>
        <taxon>Chromadorea</taxon>
        <taxon>Rhabditida</taxon>
        <taxon>Tylenchina</taxon>
        <taxon>Tylenchomorpha</taxon>
        <taxon>Sphaerularioidea</taxon>
        <taxon>Anguinidae</taxon>
        <taxon>Anguininae</taxon>
        <taxon>Ditylenchus</taxon>
    </lineage>
</organism>
<keyword evidence="4" id="KW-1133">Transmembrane helix</keyword>